<dbReference type="RefSeq" id="WP_204736228.1">
    <property type="nucleotide sequence ID" value="NZ_JACEXG010000001.1"/>
</dbReference>
<proteinExistence type="inferred from homology"/>
<dbReference type="PANTHER" id="PTHR10057">
    <property type="entry name" value="PERIPHERAL-TYPE BENZODIAZEPINE RECEPTOR"/>
    <property type="match status" value="1"/>
</dbReference>
<keyword evidence="4 6" id="KW-1133">Transmembrane helix</keyword>
<evidence type="ECO:0000313" key="9">
    <source>
        <dbReference type="Proteomes" id="UP000705983"/>
    </source>
</evidence>
<keyword evidence="5 6" id="KW-0472">Membrane</keyword>
<feature type="domain" description="NAD(P)-binding" evidence="7">
    <location>
        <begin position="14"/>
        <end position="165"/>
    </location>
</feature>
<comment type="caution">
    <text evidence="8">The sequence shown here is derived from an EMBL/GenBank/DDBJ whole genome shotgun (WGS) entry which is preliminary data.</text>
</comment>
<protein>
    <submittedName>
        <fullName evidence="8">Tryptophan-rich sensory protein</fullName>
    </submittedName>
</protein>
<dbReference type="EMBL" id="JAFFJS010000001">
    <property type="protein sequence ID" value="MBM9432635.1"/>
    <property type="molecule type" value="Genomic_DNA"/>
</dbReference>
<feature type="transmembrane region" description="Helical" evidence="6">
    <location>
        <begin position="447"/>
        <end position="467"/>
    </location>
</feature>
<organism evidence="8 9">
    <name type="scientific">Flaviflexus equikiangi</name>
    <dbReference type="NCBI Taxonomy" id="2758573"/>
    <lineage>
        <taxon>Bacteria</taxon>
        <taxon>Bacillati</taxon>
        <taxon>Actinomycetota</taxon>
        <taxon>Actinomycetes</taxon>
        <taxon>Actinomycetales</taxon>
        <taxon>Actinomycetaceae</taxon>
        <taxon>Flaviflexus</taxon>
    </lineage>
</organism>
<evidence type="ECO:0000313" key="8">
    <source>
        <dbReference type="EMBL" id="MBM9432635.1"/>
    </source>
</evidence>
<dbReference type="Pfam" id="PF13460">
    <property type="entry name" value="NAD_binding_10"/>
    <property type="match status" value="1"/>
</dbReference>
<evidence type="ECO:0000256" key="5">
    <source>
        <dbReference type="ARBA" id="ARBA00023136"/>
    </source>
</evidence>
<evidence type="ECO:0000256" key="6">
    <source>
        <dbReference type="SAM" id="Phobius"/>
    </source>
</evidence>
<dbReference type="PANTHER" id="PTHR10057:SF0">
    <property type="entry name" value="TRANSLOCATOR PROTEIN"/>
    <property type="match status" value="1"/>
</dbReference>
<name>A0ABS2TDA6_9ACTO</name>
<gene>
    <name evidence="8" type="ORF">JVW63_02815</name>
</gene>
<feature type="transmembrane region" description="Helical" evidence="6">
    <location>
        <begin position="318"/>
        <end position="337"/>
    </location>
</feature>
<evidence type="ECO:0000259" key="7">
    <source>
        <dbReference type="Pfam" id="PF13460"/>
    </source>
</evidence>
<dbReference type="Pfam" id="PF03073">
    <property type="entry name" value="TspO_MBR"/>
    <property type="match status" value="1"/>
</dbReference>
<evidence type="ECO:0000256" key="1">
    <source>
        <dbReference type="ARBA" id="ARBA00004141"/>
    </source>
</evidence>
<dbReference type="InterPro" id="IPR016040">
    <property type="entry name" value="NAD(P)-bd_dom"/>
</dbReference>
<dbReference type="Gene3D" id="3.40.50.720">
    <property type="entry name" value="NAD(P)-binding Rossmann-like Domain"/>
    <property type="match status" value="1"/>
</dbReference>
<feature type="transmembrane region" description="Helical" evidence="6">
    <location>
        <begin position="357"/>
        <end position="379"/>
    </location>
</feature>
<keyword evidence="3 6" id="KW-0812">Transmembrane</keyword>
<dbReference type="InterPro" id="IPR038330">
    <property type="entry name" value="TspO/MBR-related_sf"/>
</dbReference>
<dbReference type="Gene3D" id="1.20.1260.100">
    <property type="entry name" value="TspO/MBR protein"/>
    <property type="match status" value="1"/>
</dbReference>
<comment type="subcellular location">
    <subcellularLocation>
        <location evidence="1">Membrane</location>
        <topology evidence="1">Multi-pass membrane protein</topology>
    </subcellularLocation>
</comment>
<evidence type="ECO:0000256" key="4">
    <source>
        <dbReference type="ARBA" id="ARBA00022989"/>
    </source>
</evidence>
<comment type="similarity">
    <text evidence="2">Belongs to the TspO/BZRP family.</text>
</comment>
<dbReference type="CDD" id="cd15904">
    <property type="entry name" value="TSPO_MBR"/>
    <property type="match status" value="1"/>
</dbReference>
<dbReference type="SUPFAM" id="SSF51735">
    <property type="entry name" value="NAD(P)-binding Rossmann-fold domains"/>
    <property type="match status" value="1"/>
</dbReference>
<dbReference type="Proteomes" id="UP000705983">
    <property type="component" value="Unassembled WGS sequence"/>
</dbReference>
<sequence length="471" mass="50385">MNDKIGARRALVTGASGFIGARLVPALMAEGWSVRVLARTPSKLDPRWRDDVEICQGDATNDSDLHRALADVDVAYYLLHSMDGKGDFIERDKKLAHGFATVAKELDVPRIIYMGGLHDDEADLAPHMASRAEVGQILAESGVPTTILQAGVVLGEGSASFQMLRHLTERLPAAIAPKWVANRVQPIDIEDVVYYLVEAAKLPPDESGALDIGMEEIYTYRDMMKRYADVTGLSSRSLTTVPVLTPDLASHWVGLVTPVDAGVARPLVGSLIDDAMKGMGRARDVRDVIPDPPGGLTGFDDSVRANTTGIDPERFGRIARRVVGAVALTSVIGSILTKPDGTWYRKLAKPPWQPPAAAFPVVWTGLYATIAGASTMALAERIENGDRDGARDYAIALGANLTLNASWSGVFFRSKSLGLSAATAGLLAASSADLARRGWQTRPQIGTVLVPYAAWCGFAAALSTSIARRNS</sequence>
<dbReference type="InterPro" id="IPR004307">
    <property type="entry name" value="TspO_MBR"/>
</dbReference>
<accession>A0ABS2TDA6</accession>
<reference evidence="9" key="1">
    <citation type="submission" date="2021-02" db="EMBL/GenBank/DDBJ databases">
        <title>Leucobacter sp. CX169.</title>
        <authorList>
            <person name="Cheng Y."/>
        </authorList>
    </citation>
    <scope>NUCLEOTIDE SEQUENCE [LARGE SCALE GENOMIC DNA]</scope>
    <source>
        <strain evidence="9">JY899</strain>
    </source>
</reference>
<dbReference type="InterPro" id="IPR036291">
    <property type="entry name" value="NAD(P)-bd_dom_sf"/>
</dbReference>
<evidence type="ECO:0000256" key="2">
    <source>
        <dbReference type="ARBA" id="ARBA00007524"/>
    </source>
</evidence>
<keyword evidence="9" id="KW-1185">Reference proteome</keyword>
<evidence type="ECO:0000256" key="3">
    <source>
        <dbReference type="ARBA" id="ARBA00022692"/>
    </source>
</evidence>